<evidence type="ECO:0000256" key="3">
    <source>
        <dbReference type="ARBA" id="ARBA00023125"/>
    </source>
</evidence>
<dbReference type="Gene3D" id="1.25.40.10">
    <property type="entry name" value="Tetratricopeptide repeat domain"/>
    <property type="match status" value="1"/>
</dbReference>
<feature type="region of interest" description="Disordered" evidence="6">
    <location>
        <begin position="256"/>
        <end position="290"/>
    </location>
</feature>
<dbReference type="CDD" id="cd15831">
    <property type="entry name" value="BTAD"/>
    <property type="match status" value="1"/>
</dbReference>
<dbReference type="SMART" id="SM01043">
    <property type="entry name" value="BTAD"/>
    <property type="match status" value="1"/>
</dbReference>
<accession>A0A346Y3B5</accession>
<comment type="similarity">
    <text evidence="1">Belongs to the AfsR/DnrI/RedD regulatory family.</text>
</comment>
<evidence type="ECO:0000256" key="2">
    <source>
        <dbReference type="ARBA" id="ARBA00023015"/>
    </source>
</evidence>
<dbReference type="Proteomes" id="UP000264006">
    <property type="component" value="Chromosome"/>
</dbReference>
<organism evidence="8 9">
    <name type="scientific">Euzebya pacifica</name>
    <dbReference type="NCBI Taxonomy" id="1608957"/>
    <lineage>
        <taxon>Bacteria</taxon>
        <taxon>Bacillati</taxon>
        <taxon>Actinomycetota</taxon>
        <taxon>Nitriliruptoria</taxon>
        <taxon>Euzebyales</taxon>
    </lineage>
</organism>
<dbReference type="PANTHER" id="PTHR35807">
    <property type="entry name" value="TRANSCRIPTIONAL REGULATOR REDD-RELATED"/>
    <property type="match status" value="1"/>
</dbReference>
<evidence type="ECO:0000313" key="9">
    <source>
        <dbReference type="Proteomes" id="UP000264006"/>
    </source>
</evidence>
<dbReference type="RefSeq" id="WP_164710855.1">
    <property type="nucleotide sequence ID" value="NZ_CP031165.1"/>
</dbReference>
<dbReference type="Gene3D" id="1.10.10.10">
    <property type="entry name" value="Winged helix-like DNA-binding domain superfamily/Winged helix DNA-binding domain"/>
    <property type="match status" value="1"/>
</dbReference>
<dbReference type="InterPro" id="IPR027417">
    <property type="entry name" value="P-loop_NTPase"/>
</dbReference>
<dbReference type="SUPFAM" id="SSF46894">
    <property type="entry name" value="C-terminal effector domain of the bipartite response regulators"/>
    <property type="match status" value="1"/>
</dbReference>
<evidence type="ECO:0000256" key="5">
    <source>
        <dbReference type="PROSITE-ProRule" id="PRU01091"/>
    </source>
</evidence>
<gene>
    <name evidence="8" type="ORF">DVS28_a4296</name>
</gene>
<dbReference type="InterPro" id="IPR011990">
    <property type="entry name" value="TPR-like_helical_dom_sf"/>
</dbReference>
<name>A0A346Y3B5_9ACTN</name>
<dbReference type="InterPro" id="IPR036388">
    <property type="entry name" value="WH-like_DNA-bd_sf"/>
</dbReference>
<dbReference type="InterPro" id="IPR005158">
    <property type="entry name" value="BTAD"/>
</dbReference>
<feature type="DNA-binding region" description="OmpR/PhoB-type" evidence="5">
    <location>
        <begin position="1"/>
        <end position="103"/>
    </location>
</feature>
<evidence type="ECO:0000259" key="7">
    <source>
        <dbReference type="PROSITE" id="PS51755"/>
    </source>
</evidence>
<dbReference type="InterPro" id="IPR041664">
    <property type="entry name" value="AAA_16"/>
</dbReference>
<dbReference type="Pfam" id="PF13191">
    <property type="entry name" value="AAA_16"/>
    <property type="match status" value="1"/>
</dbReference>
<dbReference type="AlphaFoldDB" id="A0A346Y3B5"/>
<feature type="domain" description="OmpR/PhoB-type" evidence="7">
    <location>
        <begin position="1"/>
        <end position="103"/>
    </location>
</feature>
<dbReference type="InterPro" id="IPR001867">
    <property type="entry name" value="OmpR/PhoB-type_DNA-bd"/>
</dbReference>
<feature type="compositionally biased region" description="Pro residues" evidence="6">
    <location>
        <begin position="261"/>
        <end position="271"/>
    </location>
</feature>
<dbReference type="SMART" id="SM00862">
    <property type="entry name" value="Trans_reg_C"/>
    <property type="match status" value="1"/>
</dbReference>
<keyword evidence="3 5" id="KW-0238">DNA-binding</keyword>
<dbReference type="GO" id="GO:0006355">
    <property type="term" value="P:regulation of DNA-templated transcription"/>
    <property type="evidence" value="ECO:0007669"/>
    <property type="project" value="InterPro"/>
</dbReference>
<keyword evidence="9" id="KW-1185">Reference proteome</keyword>
<dbReference type="GO" id="GO:0000160">
    <property type="term" value="P:phosphorelay signal transduction system"/>
    <property type="evidence" value="ECO:0007669"/>
    <property type="project" value="InterPro"/>
</dbReference>
<keyword evidence="2" id="KW-0805">Transcription regulation</keyword>
<protein>
    <submittedName>
        <fullName evidence="8">Regulator</fullName>
    </submittedName>
</protein>
<evidence type="ECO:0000313" key="8">
    <source>
        <dbReference type="EMBL" id="AXV08962.1"/>
    </source>
</evidence>
<dbReference type="InterPro" id="IPR016032">
    <property type="entry name" value="Sig_transdc_resp-reg_C-effctor"/>
</dbReference>
<evidence type="ECO:0000256" key="4">
    <source>
        <dbReference type="ARBA" id="ARBA00023163"/>
    </source>
</evidence>
<dbReference type="PANTHER" id="PTHR35807:SF1">
    <property type="entry name" value="TRANSCRIPTIONAL REGULATOR REDD"/>
    <property type="match status" value="1"/>
</dbReference>
<keyword evidence="4" id="KW-0804">Transcription</keyword>
<dbReference type="KEGG" id="euz:DVS28_a4296"/>
<dbReference type="SUPFAM" id="SSF48452">
    <property type="entry name" value="TPR-like"/>
    <property type="match status" value="1"/>
</dbReference>
<dbReference type="Pfam" id="PF03704">
    <property type="entry name" value="BTAD"/>
    <property type="match status" value="1"/>
</dbReference>
<evidence type="ECO:0000256" key="1">
    <source>
        <dbReference type="ARBA" id="ARBA00005820"/>
    </source>
</evidence>
<dbReference type="InterPro" id="IPR051677">
    <property type="entry name" value="AfsR-DnrI-RedD_regulator"/>
</dbReference>
<sequence>MGETAPLELHVLGAVTATRDGVVLPLGGKRQRAVLAALVVARGQAVHLDRLADWVWAEAPPANVVAAVQSSISLLRRHLEPAAAARRRGTVIASAGGGYALRVADDAVDAWRFERAVSRAAGLRPVAAAEELRAALDLWTGPAFAEYDDQPWAAPEIVRLHELRDLARERLLAARLELDDPALLIGDLEALVAESPLREERWRLLALGLYRAQRQADALAALRRARETLADTLGVDPGPGLRAIEQQVLLQATTLDATGSPPEPPAPPGERTPPRATTMPPSQHPPRPAAAGADVRLLVERDEEVDTINGLLDGLDHGSGGLVVLEGLMGRGKTRLLAHASGEARSRGLAVATARSSAVEQPFGFGVVRQLFQPLVEDPSQPETVQVDGTELARDVLQHVCDDSDVDGFAVLHSLFRLTVAVAADRPLLILVDDLHWTDVASMRFLAYLAKRIADHPVAILVALRPGEADVGDGLVDALVVDCRHHLRLAPLSHDATRTLVEDRLGPAAGAFVDVCHRTTDGNPLLLEQVLGALACESIPPDVSHCDTVRALGSRAISDVVSLRLRRMPADAVAVARSVAVLGTDADIGTLVRIADLSDARMLDALDLLVRSDLLRDDPPRFVHPVVGDAVYAMMSAAERSIHHERAIAVLRPLGVPPDRLGAHALEAPRRGDGATVALLRAAARDALGRGAGDLGRRLLQRALEEPALGLEREDVLAELAGAESHELTTRPSRALVDILDEPDHGAPSADPIPSA</sequence>
<dbReference type="SUPFAM" id="SSF52540">
    <property type="entry name" value="P-loop containing nucleoside triphosphate hydrolases"/>
    <property type="match status" value="1"/>
</dbReference>
<dbReference type="EMBL" id="CP031165">
    <property type="protein sequence ID" value="AXV08962.1"/>
    <property type="molecule type" value="Genomic_DNA"/>
</dbReference>
<dbReference type="PROSITE" id="PS51755">
    <property type="entry name" value="OMPR_PHOB"/>
    <property type="match status" value="1"/>
</dbReference>
<proteinExistence type="inferred from homology"/>
<dbReference type="GO" id="GO:0003677">
    <property type="term" value="F:DNA binding"/>
    <property type="evidence" value="ECO:0007669"/>
    <property type="project" value="UniProtKB-UniRule"/>
</dbReference>
<reference evidence="8 9" key="1">
    <citation type="submission" date="2018-09" db="EMBL/GenBank/DDBJ databases">
        <title>Complete genome sequence of Euzebya sp. DY32-46 isolated from seawater of Pacific Ocean.</title>
        <authorList>
            <person name="Xu L."/>
            <person name="Wu Y.-H."/>
            <person name="Xu X.-W."/>
        </authorList>
    </citation>
    <scope>NUCLEOTIDE SEQUENCE [LARGE SCALE GENOMIC DNA]</scope>
    <source>
        <strain evidence="8 9">DY32-46</strain>
    </source>
</reference>
<evidence type="ECO:0000256" key="6">
    <source>
        <dbReference type="SAM" id="MobiDB-lite"/>
    </source>
</evidence>